<proteinExistence type="predicted"/>
<reference evidence="2" key="1">
    <citation type="submission" date="2023-07" db="EMBL/GenBank/DDBJ databases">
        <title>Paracoccus sp. MBLB3053 whole genome sequence.</title>
        <authorList>
            <person name="Hwang C.Y."/>
            <person name="Cho E.-S."/>
            <person name="Seo M.-J."/>
        </authorList>
    </citation>
    <scope>NUCLEOTIDE SEQUENCE [LARGE SCALE GENOMIC DNA]</scope>
    <source>
        <strain evidence="2">MBLB3053</strain>
    </source>
</reference>
<dbReference type="PANTHER" id="PTHR36837:SF2">
    <property type="entry name" value="POLY(3-HYDROXYALKANOATE) POLYMERASE SUBUNIT PHAC"/>
    <property type="match status" value="1"/>
</dbReference>
<dbReference type="SUPFAM" id="SSF53474">
    <property type="entry name" value="alpha/beta-Hydrolases"/>
    <property type="match status" value="1"/>
</dbReference>
<comment type="caution">
    <text evidence="1">The sequence shown here is derived from an EMBL/GenBank/DDBJ whole genome shotgun (WGS) entry which is preliminary data.</text>
</comment>
<protein>
    <submittedName>
        <fullName evidence="1">DUF3141 domain-containing protein</fullName>
    </submittedName>
</protein>
<keyword evidence="2" id="KW-1185">Reference proteome</keyword>
<dbReference type="Gene3D" id="3.40.50.1820">
    <property type="entry name" value="alpha/beta hydrolase"/>
    <property type="match status" value="1"/>
</dbReference>
<accession>A0ABU2HYC2</accession>
<dbReference type="PANTHER" id="PTHR36837">
    <property type="entry name" value="POLY(3-HYDROXYALKANOATE) POLYMERASE SUBUNIT PHAC"/>
    <property type="match status" value="1"/>
</dbReference>
<dbReference type="RefSeq" id="WP_311162837.1">
    <property type="nucleotide sequence ID" value="NZ_JAVQLW010000005.1"/>
</dbReference>
<dbReference type="Pfam" id="PF11339">
    <property type="entry name" value="DUF3141"/>
    <property type="match status" value="1"/>
</dbReference>
<dbReference type="InterPro" id="IPR051321">
    <property type="entry name" value="PHA/PHB_synthase"/>
</dbReference>
<dbReference type="InterPro" id="IPR024501">
    <property type="entry name" value="DUF3141"/>
</dbReference>
<sequence length="842" mass="92752">MANIFEIVETDHASMLDYLQRDAVASLQDGLVRLRSEIAAQSETAEVMSTAASRHAQRIVETHSQRGQRLIDAAQALVEGLTRFHAEHRLLDAMQEYGRDAAERAILTADTLRKRGDIFLDHEAAGCPPVLVYDYEVVMEGRDLPYPCNYTLLKILPPEGVTIDDENRPYIIIDPRAGHGPGIGGFKTDSQVGVALQAGHPVYFVSFRSRPEPDQYLAYVTRAEAAFVREVMRLHPAAQKPVITGNCQGGWAALLVAAANPDLTGPLVINGAPVSPWSGKVGQDPMRYNGGVLGGTWVAMFLSDLGGGLFDGANLVQNFETLNPGRTLFRKYTDLFRDIDNGDLTFLEFEKWWGGFFMLTEPEIHWIVEQLFVGNRLAKNEARLEPGRPVDLKAIRAPIIVFASHGDNITPPQQALNWIAETYADAQEIRIRGQRIVYMVHEQVGHLGIFVSSKVARREHAEMASTLQTIEALAPGLYEMQIEDIEEKGGKTVFTVSFAERRMEDIIALDDGWADERPFAAVARSSEVQAQLYDALARPFVKAAVSGTSAELSRAMHPKRMERAVVSSRNPLMQQVEAAAEKVRSDRHKAAPENPFLAAEALWVDGVEQMIDLWRDTRDMMQELTFFGIWGTPWARAFGRTHEARRTLKNTDELRALPEVAAALGNIGRGGFAEGVIRMLVLLAENRKGVRRDRLERSARVLTRDEPFRSLGAEDRARIIHEQTLIATYETDLAIATLPDLLTGRDQRAMALKVVRYVLGSTAEMSSETAQLLQRFHGVLDQPHVAGEVSEDPLDAGSAPTAGLAANDETAGALHVVLNEPDAPPLVAAGATGHMSEGSTCT</sequence>
<dbReference type="InterPro" id="IPR029058">
    <property type="entry name" value="AB_hydrolase_fold"/>
</dbReference>
<evidence type="ECO:0000313" key="2">
    <source>
        <dbReference type="Proteomes" id="UP001269144"/>
    </source>
</evidence>
<dbReference type="EMBL" id="JAVQLW010000005">
    <property type="protein sequence ID" value="MDS9470041.1"/>
    <property type="molecule type" value="Genomic_DNA"/>
</dbReference>
<organism evidence="1 2">
    <name type="scientific">Paracoccus aurantius</name>
    <dbReference type="NCBI Taxonomy" id="3073814"/>
    <lineage>
        <taxon>Bacteria</taxon>
        <taxon>Pseudomonadati</taxon>
        <taxon>Pseudomonadota</taxon>
        <taxon>Alphaproteobacteria</taxon>
        <taxon>Rhodobacterales</taxon>
        <taxon>Paracoccaceae</taxon>
        <taxon>Paracoccus</taxon>
    </lineage>
</organism>
<evidence type="ECO:0000313" key="1">
    <source>
        <dbReference type="EMBL" id="MDS9470041.1"/>
    </source>
</evidence>
<name>A0ABU2HYC2_9RHOB</name>
<dbReference type="Proteomes" id="UP001269144">
    <property type="component" value="Unassembled WGS sequence"/>
</dbReference>
<gene>
    <name evidence="1" type="ORF">RGQ15_21040</name>
</gene>